<keyword evidence="1" id="KW-1185">Reference proteome</keyword>
<dbReference type="AlphaFoldDB" id="A0A6P6CFV7"/>
<dbReference type="RefSeq" id="XP_011384747.2">
    <property type="nucleotide sequence ID" value="XM_011386445.2"/>
</dbReference>
<dbReference type="CTD" id="100316851"/>
<organism evidence="1 3">
    <name type="scientific">Pteropus vampyrus</name>
    <name type="common">Large flying fox</name>
    <dbReference type="NCBI Taxonomy" id="132908"/>
    <lineage>
        <taxon>Eukaryota</taxon>
        <taxon>Metazoa</taxon>
        <taxon>Chordata</taxon>
        <taxon>Craniata</taxon>
        <taxon>Vertebrata</taxon>
        <taxon>Euteleostomi</taxon>
        <taxon>Mammalia</taxon>
        <taxon>Eutheria</taxon>
        <taxon>Laurasiatheria</taxon>
        <taxon>Chiroptera</taxon>
        <taxon>Yinpterochiroptera</taxon>
        <taxon>Pteropodoidea</taxon>
        <taxon>Pteropodidae</taxon>
        <taxon>Pteropodinae</taxon>
        <taxon>Pteropus</taxon>
    </lineage>
</organism>
<proteinExistence type="predicted"/>
<dbReference type="KEGG" id="pvp:111739428"/>
<dbReference type="RefSeq" id="XP_023386327.1">
    <property type="nucleotide sequence ID" value="XM_023530559.1"/>
</dbReference>
<dbReference type="Proteomes" id="UP000515202">
    <property type="component" value="Unplaced"/>
</dbReference>
<sequence>MGGGFGSSWGPKTTRGISSPCSLFRKQSFLCAAGDTGKQSWVQVLLGWVEQAYRDGVHMYYPEHSAPTPSSAHQCVKCNDLFKVNPFHLCQFRAYPCTASLSLCSSCLDHKLNLRGKVLV</sequence>
<name>A0A6P6CFV7_PTEVA</name>
<accession>A0A6P6CFV7</accession>
<evidence type="ECO:0000313" key="1">
    <source>
        <dbReference type="Proteomes" id="UP000515202"/>
    </source>
</evidence>
<dbReference type="KEGG" id="pvp:105310251"/>
<protein>
    <submittedName>
        <fullName evidence="2 3">LOW QUALITY PROTEIN: TGFB1-induced anti-apoptotic factor 1</fullName>
    </submittedName>
</protein>
<reference evidence="2 3" key="1">
    <citation type="submission" date="2025-04" db="UniProtKB">
        <authorList>
            <consortium name="RefSeq"/>
        </authorList>
    </citation>
    <scope>IDENTIFICATION</scope>
    <source>
        <tissue evidence="2 3">Kidney</tissue>
    </source>
</reference>
<evidence type="ECO:0000313" key="3">
    <source>
        <dbReference type="RefSeq" id="XP_023386327.1"/>
    </source>
</evidence>
<dbReference type="GeneID" id="111739428"/>
<gene>
    <name evidence="3" type="primary">TIAF1</name>
    <name evidence="2" type="synonym">LOC105310251</name>
</gene>
<dbReference type="OrthoDB" id="9749169at2759"/>
<evidence type="ECO:0000313" key="2">
    <source>
        <dbReference type="RefSeq" id="XP_011384747.2"/>
    </source>
</evidence>